<dbReference type="Proteomes" id="UP000240325">
    <property type="component" value="Segment"/>
</dbReference>
<protein>
    <recommendedName>
        <fullName evidence="4">Transmembrane protein</fullName>
    </recommendedName>
</protein>
<evidence type="ECO:0008006" key="4">
    <source>
        <dbReference type="Google" id="ProtNLM"/>
    </source>
</evidence>
<reference evidence="2" key="1">
    <citation type="journal article" date="2017" name="Elife">
        <title>The kinetoplastid-infecting Bodo saltans virus (BsV), a window into the most abundant giant viruses in the sea.</title>
        <authorList>
            <person name="Deeg C.M."/>
            <person name="Chow C.-E.T."/>
            <person name="Suttle C.A."/>
        </authorList>
    </citation>
    <scope>NUCLEOTIDE SEQUENCE</scope>
    <source>
        <strain evidence="2">NG1</strain>
    </source>
</reference>
<feature type="transmembrane region" description="Helical" evidence="1">
    <location>
        <begin position="85"/>
        <end position="108"/>
    </location>
</feature>
<accession>A0A2H4UVF6</accession>
<proteinExistence type="predicted"/>
<evidence type="ECO:0000256" key="1">
    <source>
        <dbReference type="SAM" id="Phobius"/>
    </source>
</evidence>
<keyword evidence="1" id="KW-0472">Membrane</keyword>
<gene>
    <name evidence="2" type="ORF">BMW23_0857</name>
</gene>
<dbReference type="EMBL" id="MF782455">
    <property type="protein sequence ID" value="ATZ80902.1"/>
    <property type="molecule type" value="Genomic_DNA"/>
</dbReference>
<sequence length="215" mass="24597">MTHINQVHEPASDKDKDVKILYDKEKEKHINTITIYAICVGIFIAVIAFLNLDISYFHNHEIYCNLQNTSIANTNLHNTIGVTNWMYVNGLVGIFEAANIIIIIYSLQLRLFEYEYKNTNTCVYNVGRYSLIFALLISIFNIAWLSLGIILDDECHDITPAKIKVILLVIVCVKYCGIILNVYLLFSIKRNYDRCARAVIIESNVNNTVTISIKI</sequence>
<feature type="transmembrane region" description="Helical" evidence="1">
    <location>
        <begin position="33"/>
        <end position="52"/>
    </location>
</feature>
<organism evidence="2">
    <name type="scientific">Bodo saltans virus</name>
    <dbReference type="NCBI Taxonomy" id="2024608"/>
    <lineage>
        <taxon>Viruses</taxon>
        <taxon>Varidnaviria</taxon>
        <taxon>Bamfordvirae</taxon>
        <taxon>Nucleocytoviricota</taxon>
        <taxon>Megaviricetes</taxon>
        <taxon>Imitervirales</taxon>
        <taxon>Mimiviridae</taxon>
        <taxon>Klosneuvirinae</taxon>
        <taxon>Theiavirus</taxon>
        <taxon>Theiavirus salishense</taxon>
    </lineage>
</organism>
<feature type="transmembrane region" description="Helical" evidence="1">
    <location>
        <begin position="129"/>
        <end position="151"/>
    </location>
</feature>
<feature type="transmembrane region" description="Helical" evidence="1">
    <location>
        <begin position="163"/>
        <end position="186"/>
    </location>
</feature>
<keyword evidence="1" id="KW-1133">Transmembrane helix</keyword>
<name>A0A2H4UVF6_9VIRU</name>
<keyword evidence="3" id="KW-1185">Reference proteome</keyword>
<evidence type="ECO:0000313" key="3">
    <source>
        <dbReference type="Proteomes" id="UP000240325"/>
    </source>
</evidence>
<keyword evidence="1" id="KW-0812">Transmembrane</keyword>
<evidence type="ECO:0000313" key="2">
    <source>
        <dbReference type="EMBL" id="ATZ80902.1"/>
    </source>
</evidence>